<evidence type="ECO:0000259" key="1">
    <source>
        <dbReference type="Pfam" id="PF13154"/>
    </source>
</evidence>
<dbReference type="Pfam" id="PF13155">
    <property type="entry name" value="Toprim_2"/>
    <property type="match status" value="1"/>
</dbReference>
<dbReference type="InterPro" id="IPR025054">
    <property type="entry name" value="DUF3991"/>
</dbReference>
<keyword evidence="2" id="KW-0614">Plasmid</keyword>
<dbReference type="Gene3D" id="3.40.1360.10">
    <property type="match status" value="1"/>
</dbReference>
<sequence length="404" mass="46470">MNNQLSFKELKDRVSIMQVAMDLGYVLDKSKGNSQPSFVLMSGGKEETDRIYIKNPNNPSIQGYWRRGSYSKGDVISFVKENLSSFPESRTARNEIDAINAVLNRYAGQPFSIDRLMASSSYFSKIINPKKFDINRYDREKNNIGYMMCFFKKRGIDAETVKRFSNFLELVVDRDSKNKYRNLAFPYCDSSGNVVGFELRGFSGYRGKAEGTNSTSAFWCADFSEVRQPKYVFIFEGAYDAMAFQQIHNVKVRLEDCAFVSVGGSFSDEQFKQVINQYPNAKKVLCFDNDLNGRMYDIRAYGIINNLDMKTSINRENGDIKIDVGNKGIFELPEDKVSLNEFFKLSGYRQHPDLTIRKAPNGLKDWNEVLTRNLPIEDLHSAYEKKIIFQDEYNDKAKFQLLDC</sequence>
<evidence type="ECO:0000313" key="3">
    <source>
        <dbReference type="Proteomes" id="UP001060104"/>
    </source>
</evidence>
<dbReference type="SUPFAM" id="SSF56731">
    <property type="entry name" value="DNA primase core"/>
    <property type="match status" value="1"/>
</dbReference>
<reference evidence="2" key="1">
    <citation type="submission" date="2022-08" db="EMBL/GenBank/DDBJ databases">
        <title>Genome Sequencing of Bacteroides fragilis Group Isolates with Nanopore Technology.</title>
        <authorList>
            <person name="Tisza M.J."/>
            <person name="Smith D."/>
            <person name="Dekker J.P."/>
        </authorList>
    </citation>
    <scope>NUCLEOTIDE SEQUENCE</scope>
    <source>
        <strain evidence="2">BFG-527</strain>
        <plasmid evidence="2">unnamed2</plasmid>
    </source>
</reference>
<evidence type="ECO:0000313" key="2">
    <source>
        <dbReference type="EMBL" id="UVQ77637.1"/>
    </source>
</evidence>
<dbReference type="Pfam" id="PF13154">
    <property type="entry name" value="DUF3991"/>
    <property type="match status" value="1"/>
</dbReference>
<geneLocation type="plasmid" evidence="2 3">
    <name>unnamed2</name>
</geneLocation>
<organism evidence="2 3">
    <name type="scientific">Bacteroides faecis</name>
    <dbReference type="NCBI Taxonomy" id="674529"/>
    <lineage>
        <taxon>Bacteria</taxon>
        <taxon>Pseudomonadati</taxon>
        <taxon>Bacteroidota</taxon>
        <taxon>Bacteroidia</taxon>
        <taxon>Bacteroidales</taxon>
        <taxon>Bacteroidaceae</taxon>
        <taxon>Bacteroides</taxon>
    </lineage>
</organism>
<proteinExistence type="predicted"/>
<dbReference type="Proteomes" id="UP001060104">
    <property type="component" value="Plasmid unnamed2"/>
</dbReference>
<feature type="domain" description="DUF3991" evidence="1">
    <location>
        <begin position="152"/>
        <end position="215"/>
    </location>
</feature>
<keyword evidence="3" id="KW-1185">Reference proteome</keyword>
<name>A0ABY5TM46_9BACE</name>
<protein>
    <submittedName>
        <fullName evidence="2">DUF3991 and toprim domain-containing protein</fullName>
    </submittedName>
</protein>
<dbReference type="RefSeq" id="WP_258903189.1">
    <property type="nucleotide sequence ID" value="NZ_CP103143.1"/>
</dbReference>
<gene>
    <name evidence="2" type="ORF">NXY30_29205</name>
</gene>
<accession>A0ABY5TM46</accession>
<dbReference type="EMBL" id="CP103143">
    <property type="protein sequence ID" value="UVQ77637.1"/>
    <property type="molecule type" value="Genomic_DNA"/>
</dbReference>